<evidence type="ECO:0008006" key="4">
    <source>
        <dbReference type="Google" id="ProtNLM"/>
    </source>
</evidence>
<dbReference type="Gene3D" id="3.40.50.300">
    <property type="entry name" value="P-loop containing nucleotide triphosphate hydrolases"/>
    <property type="match status" value="1"/>
</dbReference>
<comment type="caution">
    <text evidence="2">The sequence shown here is derived from an EMBL/GenBank/DDBJ whole genome shotgun (WGS) entry which is preliminary data.</text>
</comment>
<name>A0A812QYH5_9DINO</name>
<dbReference type="Proteomes" id="UP000604046">
    <property type="component" value="Unassembled WGS sequence"/>
</dbReference>
<organism evidence="2 3">
    <name type="scientific">Symbiodinium natans</name>
    <dbReference type="NCBI Taxonomy" id="878477"/>
    <lineage>
        <taxon>Eukaryota</taxon>
        <taxon>Sar</taxon>
        <taxon>Alveolata</taxon>
        <taxon>Dinophyceae</taxon>
        <taxon>Suessiales</taxon>
        <taxon>Symbiodiniaceae</taxon>
        <taxon>Symbiodinium</taxon>
    </lineage>
</organism>
<keyword evidence="3" id="KW-1185">Reference proteome</keyword>
<keyword evidence="1" id="KW-0732">Signal</keyword>
<feature type="signal peptide" evidence="1">
    <location>
        <begin position="1"/>
        <end position="19"/>
    </location>
</feature>
<evidence type="ECO:0000313" key="2">
    <source>
        <dbReference type="EMBL" id="CAE7409945.1"/>
    </source>
</evidence>
<dbReference type="AlphaFoldDB" id="A0A812QYH5"/>
<reference evidence="2" key="1">
    <citation type="submission" date="2021-02" db="EMBL/GenBank/DDBJ databases">
        <authorList>
            <person name="Dougan E. K."/>
            <person name="Rhodes N."/>
            <person name="Thang M."/>
            <person name="Chan C."/>
        </authorList>
    </citation>
    <scope>NUCLEOTIDE SEQUENCE</scope>
</reference>
<protein>
    <recommendedName>
        <fullName evidence="4">Sulfotransferase domain-containing protein</fullName>
    </recommendedName>
</protein>
<evidence type="ECO:0000313" key="3">
    <source>
        <dbReference type="Proteomes" id="UP000604046"/>
    </source>
</evidence>
<evidence type="ECO:0000256" key="1">
    <source>
        <dbReference type="SAM" id="SignalP"/>
    </source>
</evidence>
<dbReference type="InterPro" id="IPR027417">
    <property type="entry name" value="P-loop_NTPase"/>
</dbReference>
<accession>A0A812QYH5</accession>
<sequence length="347" mass="38713">MSGLLSRHLVLIALALASGHDHTFEVRLHEESGALQLLQQKLAFGEPTLLEAAEPIYWLHCAKCGSSFINALIHLPGVCPLASSLVVDEQSLGDCYMEKWKFECPEACLAKKFFCPHFSDAFPHQPIDNYTARKGALVGMFRNPEQRILSAYHDDADNFATVNYEDHLQDLLAMHVSGSLNMSVCHQPVPGLSKVPVLEFAESWKGGMTYQLVVEHNNLHPTTQTLDPDRPKMTRADAEEAARRVREGFSFVGITEDWDLSICLLHKMFGGACQASDFEDTRPSSETKSAHADYDIDELMGWHDDVDRVVYDAAVEVFQGNLIAYGVSHDSCRECYSHAERGRVQTA</sequence>
<feature type="chain" id="PRO_5032520828" description="Sulfotransferase domain-containing protein" evidence="1">
    <location>
        <begin position="20"/>
        <end position="347"/>
    </location>
</feature>
<gene>
    <name evidence="2" type="ORF">SNAT2548_LOCUS22294</name>
</gene>
<dbReference type="EMBL" id="CAJNDS010002283">
    <property type="protein sequence ID" value="CAE7409945.1"/>
    <property type="molecule type" value="Genomic_DNA"/>
</dbReference>
<proteinExistence type="predicted"/>